<proteinExistence type="predicted"/>
<feature type="transmembrane region" description="Helical" evidence="1">
    <location>
        <begin position="166"/>
        <end position="183"/>
    </location>
</feature>
<keyword evidence="1" id="KW-0472">Membrane</keyword>
<dbReference type="Proteomes" id="UP000179251">
    <property type="component" value="Unassembled WGS sequence"/>
</dbReference>
<accession>A0A1F5VGA2</accession>
<evidence type="ECO:0000313" key="3">
    <source>
        <dbReference type="Proteomes" id="UP000179251"/>
    </source>
</evidence>
<dbReference type="STRING" id="1798325.A2834_03330"/>
<protein>
    <recommendedName>
        <fullName evidence="4">Glycosyltransferase RgtA/B/C/D-like domain-containing protein</fullName>
    </recommendedName>
</protein>
<evidence type="ECO:0000313" key="2">
    <source>
        <dbReference type="EMBL" id="OGF62472.1"/>
    </source>
</evidence>
<feature type="transmembrane region" description="Helical" evidence="1">
    <location>
        <begin position="107"/>
        <end position="127"/>
    </location>
</feature>
<dbReference type="AlphaFoldDB" id="A0A1F5VGA2"/>
<comment type="caution">
    <text evidence="2">The sequence shown here is derived from an EMBL/GenBank/DDBJ whole genome shotgun (WGS) entry which is preliminary data.</text>
</comment>
<sequence length="551" mass="63867">MTKRFFKEHYLIAVSGLLLTLLIEAPLLAFPFVSKNYQDINIPHFGTDSHFYLSRAQEALERNNLGNAFLREGKDNQDAYFVYNERALALLPRVFGLADAVSAPTFYAIYNFAGVFALILLIYFFTLQLAPGKLLAAVAAIFVVGGYHIAYKDFFYMDFNLYGRPIFPYLSSLALFLYLFFLVKSVNTDRVAYKISAGVLFGALFYVIFYGWTFVLALNGALFLFYLFKKDFARLKMIAQISAIGVSLGLYNFVKMLRFAASDIGSQSSYFNWAYHTHKPIFSKVTAAALALFLFFYYKKKRDPNLILILGLISAFWIVLNQQIITGRVEQPAHYHWWFIVPLAIISALYMLWVLLEKYEWRRFLFGFILFAVFAHSALGQYRSFWTTLPGKEYEQLYRPIIAELQKDPNSGVILAADDYLAYLFTIYTRHDLFWHTGATATVMPMSRFYDTLYVYAYLSKNPLADPSYKQIYQHIKGFESGLDYYDYISKATGVAEIIKPQIDANNLLKKYGVNYIVWDKNRNPEWDLSFIKNLRPVTSYNNIYLFQIMY</sequence>
<keyword evidence="1" id="KW-1133">Transmembrane helix</keyword>
<gene>
    <name evidence="2" type="ORF">A2834_03330</name>
</gene>
<dbReference type="EMBL" id="MFHD01000017">
    <property type="protein sequence ID" value="OGF62472.1"/>
    <property type="molecule type" value="Genomic_DNA"/>
</dbReference>
<feature type="transmembrane region" description="Helical" evidence="1">
    <location>
        <begin position="337"/>
        <end position="356"/>
    </location>
</feature>
<evidence type="ECO:0008006" key="4">
    <source>
        <dbReference type="Google" id="ProtNLM"/>
    </source>
</evidence>
<keyword evidence="1" id="KW-0812">Transmembrane</keyword>
<organism evidence="2 3">
    <name type="scientific">Candidatus Giovannonibacteria bacterium RIFCSPHIGHO2_01_FULL_45_23</name>
    <dbReference type="NCBI Taxonomy" id="1798325"/>
    <lineage>
        <taxon>Bacteria</taxon>
        <taxon>Candidatus Giovannoniibacteriota</taxon>
    </lineage>
</organism>
<feature type="transmembrane region" description="Helical" evidence="1">
    <location>
        <begin position="305"/>
        <end position="325"/>
    </location>
</feature>
<name>A0A1F5VGA2_9BACT</name>
<evidence type="ECO:0000256" key="1">
    <source>
        <dbReference type="SAM" id="Phobius"/>
    </source>
</evidence>
<feature type="transmembrane region" description="Helical" evidence="1">
    <location>
        <begin position="363"/>
        <end position="382"/>
    </location>
</feature>
<feature type="transmembrane region" description="Helical" evidence="1">
    <location>
        <begin position="195"/>
        <end position="228"/>
    </location>
</feature>
<reference evidence="2 3" key="1">
    <citation type="journal article" date="2016" name="Nat. Commun.">
        <title>Thousands of microbial genomes shed light on interconnected biogeochemical processes in an aquifer system.</title>
        <authorList>
            <person name="Anantharaman K."/>
            <person name="Brown C.T."/>
            <person name="Hug L.A."/>
            <person name="Sharon I."/>
            <person name="Castelle C.J."/>
            <person name="Probst A.J."/>
            <person name="Thomas B.C."/>
            <person name="Singh A."/>
            <person name="Wilkins M.J."/>
            <person name="Karaoz U."/>
            <person name="Brodie E.L."/>
            <person name="Williams K.H."/>
            <person name="Hubbard S.S."/>
            <person name="Banfield J.F."/>
        </authorList>
    </citation>
    <scope>NUCLEOTIDE SEQUENCE [LARGE SCALE GENOMIC DNA]</scope>
</reference>
<feature type="transmembrane region" description="Helical" evidence="1">
    <location>
        <begin position="134"/>
        <end position="151"/>
    </location>
</feature>